<protein>
    <submittedName>
        <fullName evidence="1">Uncharacterized protein</fullName>
    </submittedName>
</protein>
<accession>A0A1W1E7S7</accession>
<dbReference type="AlphaFoldDB" id="A0A1W1E7S7"/>
<name>A0A1W1E7S7_9ZZZZ</name>
<reference evidence="1" key="1">
    <citation type="submission" date="2016-10" db="EMBL/GenBank/DDBJ databases">
        <authorList>
            <person name="de Groot N.N."/>
        </authorList>
    </citation>
    <scope>NUCLEOTIDE SEQUENCE</scope>
</reference>
<sequence>MRDMEDLRKEFENFTINEEACVDGACASDETADLKDYPSYTEALYAKLLAPHVSGIYISRWDIKDIALEADESMAIHPRKRMFELLMKYATTRETMKAVLDAMRNHMEEKIAIYDELQQTFPRSAEIFQPKIDKARKTINLFPAILDEYFPQA</sequence>
<gene>
    <name evidence="1" type="ORF">MNB_SV-4-1183</name>
</gene>
<proteinExistence type="predicted"/>
<dbReference type="EMBL" id="FPIB01000007">
    <property type="protein sequence ID" value="SFV90003.1"/>
    <property type="molecule type" value="Genomic_DNA"/>
</dbReference>
<organism evidence="1">
    <name type="scientific">hydrothermal vent metagenome</name>
    <dbReference type="NCBI Taxonomy" id="652676"/>
    <lineage>
        <taxon>unclassified sequences</taxon>
        <taxon>metagenomes</taxon>
        <taxon>ecological metagenomes</taxon>
    </lineage>
</organism>
<evidence type="ECO:0000313" key="1">
    <source>
        <dbReference type="EMBL" id="SFV90003.1"/>
    </source>
</evidence>